<evidence type="ECO:0000256" key="3">
    <source>
        <dbReference type="ARBA" id="ARBA00022833"/>
    </source>
</evidence>
<keyword evidence="2" id="KW-0863">Zinc-finger</keyword>
<gene>
    <name evidence="6" type="ORF">Poli38472_006551</name>
</gene>
<dbReference type="EMBL" id="SPLM01000145">
    <property type="protein sequence ID" value="TMW56541.1"/>
    <property type="molecule type" value="Genomic_DNA"/>
</dbReference>
<keyword evidence="3" id="KW-0862">Zinc</keyword>
<accession>A0A8K1C4T2</accession>
<dbReference type="InterPro" id="IPR000197">
    <property type="entry name" value="Znf_TAZ"/>
</dbReference>
<dbReference type="GO" id="GO:0008270">
    <property type="term" value="F:zinc ion binding"/>
    <property type="evidence" value="ECO:0007669"/>
    <property type="project" value="UniProtKB-KW"/>
</dbReference>
<evidence type="ECO:0000256" key="4">
    <source>
        <dbReference type="SAM" id="MobiDB-lite"/>
    </source>
</evidence>
<evidence type="ECO:0000256" key="1">
    <source>
        <dbReference type="ARBA" id="ARBA00022723"/>
    </source>
</evidence>
<organism evidence="6 7">
    <name type="scientific">Pythium oligandrum</name>
    <name type="common">Mycoparasitic fungus</name>
    <dbReference type="NCBI Taxonomy" id="41045"/>
    <lineage>
        <taxon>Eukaryota</taxon>
        <taxon>Sar</taxon>
        <taxon>Stramenopiles</taxon>
        <taxon>Oomycota</taxon>
        <taxon>Peronosporomycetes</taxon>
        <taxon>Pythiales</taxon>
        <taxon>Pythiaceae</taxon>
        <taxon>Pythium</taxon>
    </lineage>
</organism>
<dbReference type="OrthoDB" id="164393at2759"/>
<dbReference type="InterPro" id="IPR035898">
    <property type="entry name" value="TAZ_dom_sf"/>
</dbReference>
<dbReference type="AlphaFoldDB" id="A0A8K1C4T2"/>
<evidence type="ECO:0000313" key="7">
    <source>
        <dbReference type="Proteomes" id="UP000794436"/>
    </source>
</evidence>
<dbReference type="PROSITE" id="PS50134">
    <property type="entry name" value="ZF_TAZ"/>
    <property type="match status" value="1"/>
</dbReference>
<feature type="domain" description="TAZ-type" evidence="5">
    <location>
        <begin position="102"/>
        <end position="185"/>
    </location>
</feature>
<feature type="compositionally biased region" description="Basic and acidic residues" evidence="4">
    <location>
        <begin position="1"/>
        <end position="23"/>
    </location>
</feature>
<feature type="region of interest" description="Disordered" evidence="4">
    <location>
        <begin position="268"/>
        <end position="300"/>
    </location>
</feature>
<dbReference type="SUPFAM" id="SSF57933">
    <property type="entry name" value="TAZ domain"/>
    <property type="match status" value="1"/>
</dbReference>
<name>A0A8K1C4T2_PYTOL</name>
<evidence type="ECO:0000259" key="5">
    <source>
        <dbReference type="PROSITE" id="PS50134"/>
    </source>
</evidence>
<feature type="region of interest" description="Disordered" evidence="4">
    <location>
        <begin position="1"/>
        <end position="58"/>
    </location>
</feature>
<feature type="compositionally biased region" description="Basic and acidic residues" evidence="4">
    <location>
        <begin position="268"/>
        <end position="277"/>
    </location>
</feature>
<evidence type="ECO:0000256" key="2">
    <source>
        <dbReference type="ARBA" id="ARBA00022771"/>
    </source>
</evidence>
<keyword evidence="7" id="KW-1185">Reference proteome</keyword>
<protein>
    <recommendedName>
        <fullName evidence="5">TAZ-type domain-containing protein</fullName>
    </recommendedName>
</protein>
<sequence length="528" mass="60309">MEQPAKSEHSATDNSMESKKEEITDAMVGGEASEASVEKQTHVKEQVKDQVQRDDQVMSEEQAVEFEHEAQVDDDQVMDDPNEGEQHVDFADMTLEELLQRFPTDDTIVHDALADHIHEAIGIEDAVLCRQYHKCQEPSCLEVVKHRKHAESQQCCGDPICQGISRFIDHRRECDRTPCPFCVRIKQRNLLGKRFCLDQIARQQRRALPTANPAKETFLRAQIAACERKKYATTESVEELNALVLEHKLPVFNFPRFSWHVGDVPIKREPSLSDPPRETTSLEPQPVEPPSTEEATDRERAPHVVAEIPSVADPSQYISDLIERKGRDDSTARIQYDQAILLAFRIVDASFCSPVKASQCLLDCKTILLHLQHHVDLAVCHEELCRTVEFHFSHVSKCVNAGQELECEYCLQVSEREYARAVEVMEHDQVEIESKLQSIIQSLTTSLSNDRGAEREHTVMQLEDELQQAEDHKRELLAKLSSSSLKLRKVRRRLRHHPSSPPSCLLSGLPLHFVKHSHHHPHRNDTKH</sequence>
<reference evidence="6" key="1">
    <citation type="submission" date="2019-03" db="EMBL/GenBank/DDBJ databases">
        <title>Long read genome sequence of the mycoparasitic Pythium oligandrum ATCC 38472 isolated from sugarbeet rhizosphere.</title>
        <authorList>
            <person name="Gaulin E."/>
        </authorList>
    </citation>
    <scope>NUCLEOTIDE SEQUENCE</scope>
    <source>
        <strain evidence="6">ATCC 38472_TT</strain>
    </source>
</reference>
<dbReference type="Proteomes" id="UP000794436">
    <property type="component" value="Unassembled WGS sequence"/>
</dbReference>
<feature type="compositionally biased region" description="Basic and acidic residues" evidence="4">
    <location>
        <begin position="36"/>
        <end position="56"/>
    </location>
</feature>
<comment type="caution">
    <text evidence="6">The sequence shown here is derived from an EMBL/GenBank/DDBJ whole genome shotgun (WGS) entry which is preliminary data.</text>
</comment>
<proteinExistence type="predicted"/>
<keyword evidence="1" id="KW-0479">Metal-binding</keyword>
<dbReference type="Gene3D" id="1.20.1020.10">
    <property type="entry name" value="TAZ domain"/>
    <property type="match status" value="1"/>
</dbReference>
<evidence type="ECO:0000313" key="6">
    <source>
        <dbReference type="EMBL" id="TMW56541.1"/>
    </source>
</evidence>